<protein>
    <submittedName>
        <fullName evidence="1">DUF1326 domain-containing protein</fullName>
    </submittedName>
</protein>
<evidence type="ECO:0000313" key="2">
    <source>
        <dbReference type="Proteomes" id="UP001205601"/>
    </source>
</evidence>
<reference evidence="2" key="1">
    <citation type="submission" date="2023-07" db="EMBL/GenBank/DDBJ databases">
        <title>Defluviimonas sediminis sp. nov., isolated from mangrove sediment.</title>
        <authorList>
            <person name="Liu L."/>
            <person name="Li J."/>
            <person name="Huang Y."/>
            <person name="Pan J."/>
            <person name="Li M."/>
        </authorList>
    </citation>
    <scope>NUCLEOTIDE SEQUENCE [LARGE SCALE GENOMIC DNA]</scope>
    <source>
        <strain evidence="2">FT324</strain>
    </source>
</reference>
<dbReference type="PIRSF" id="PIRSF033303">
    <property type="entry name" value="UCP033303"/>
    <property type="match status" value="1"/>
</dbReference>
<proteinExistence type="predicted"/>
<accession>A0ABT2NLX2</accession>
<organism evidence="1 2">
    <name type="scientific">Albidovulum sediminis</name>
    <dbReference type="NCBI Taxonomy" id="3066345"/>
    <lineage>
        <taxon>Bacteria</taxon>
        <taxon>Pseudomonadati</taxon>
        <taxon>Pseudomonadota</taxon>
        <taxon>Alphaproteobacteria</taxon>
        <taxon>Rhodobacterales</taxon>
        <taxon>Paracoccaceae</taxon>
        <taxon>Albidovulum</taxon>
    </lineage>
</organism>
<gene>
    <name evidence="1" type="ORF">N5I32_09350</name>
</gene>
<sequence length="213" mass="23038">MTSWELHGRELGNCNCAPGCPCQFMSLPTHGNCEAAAGFEFDSGRHGDVDLAGTRTAMVVKWPGPIHEGNGTMQIIIDERASPAQRAALERIMTGADTEDMATMWWVFSAMSPNKLETLYKPIEMAIDVAARTGSIRIPGVLETTAEPLRNPVTGAEHHARINLPNGFEFRVAEIAKATTRTSGAIDLPANRDTHTHLAEIHLSDKGVVPARA</sequence>
<dbReference type="Proteomes" id="UP001205601">
    <property type="component" value="Unassembled WGS sequence"/>
</dbReference>
<dbReference type="InterPro" id="IPR014581">
    <property type="entry name" value="UCP033303"/>
</dbReference>
<name>A0ABT2NLX2_9RHOB</name>
<dbReference type="RefSeq" id="WP_261495170.1">
    <property type="nucleotide sequence ID" value="NZ_JAOCQF010000001.1"/>
</dbReference>
<dbReference type="InterPro" id="IPR009758">
    <property type="entry name" value="DUF1326"/>
</dbReference>
<comment type="caution">
    <text evidence="1">The sequence shown here is derived from an EMBL/GenBank/DDBJ whole genome shotgun (WGS) entry which is preliminary data.</text>
</comment>
<dbReference type="EMBL" id="JAOCQF010000001">
    <property type="protein sequence ID" value="MCT8329716.1"/>
    <property type="molecule type" value="Genomic_DNA"/>
</dbReference>
<evidence type="ECO:0000313" key="1">
    <source>
        <dbReference type="EMBL" id="MCT8329716.1"/>
    </source>
</evidence>
<keyword evidence="2" id="KW-1185">Reference proteome</keyword>
<dbReference type="Pfam" id="PF07040">
    <property type="entry name" value="DUF1326"/>
    <property type="match status" value="1"/>
</dbReference>